<keyword evidence="3" id="KW-1185">Reference proteome</keyword>
<evidence type="ECO:0008006" key="4">
    <source>
        <dbReference type="Google" id="ProtNLM"/>
    </source>
</evidence>
<dbReference type="AlphaFoldDB" id="A0A132C2C5"/>
<name>A0A132C2C5_9RHOB</name>
<reference evidence="2 3" key="1">
    <citation type="submission" date="2015-12" db="EMBL/GenBank/DDBJ databases">
        <title>Genome sequence of the marine Rhodobacteraceae strain O3.65, Candidatus Tritonibacter horizontis.</title>
        <authorList>
            <person name="Poehlein A."/>
            <person name="Giebel H.A."/>
            <person name="Voget S."/>
            <person name="Brinkhoff T."/>
        </authorList>
    </citation>
    <scope>NUCLEOTIDE SEQUENCE [LARGE SCALE GENOMIC DNA]</scope>
    <source>
        <strain evidence="2 3">O3.65</strain>
    </source>
</reference>
<sequence>MKPLLKSACLLAALALSAPLAAAEGRLGVELNKTEEIEGGGCRAFFLFRNDTGKSFAGFEMSLAVLDGNGIIDRLLSIDAAPLPVSRTTLKLFEIPELSCANISEILLHDMTSCQPQNEEQMDCYAILDLGSRANAQLVK</sequence>
<protein>
    <recommendedName>
        <fullName evidence="4">Tat pathway signal sequence domain protein</fullName>
    </recommendedName>
</protein>
<feature type="signal peptide" evidence="1">
    <location>
        <begin position="1"/>
        <end position="22"/>
    </location>
</feature>
<dbReference type="EMBL" id="LPUY01000022">
    <property type="protein sequence ID" value="KUP94267.1"/>
    <property type="molecule type" value="Genomic_DNA"/>
</dbReference>
<proteinExistence type="predicted"/>
<evidence type="ECO:0000313" key="3">
    <source>
        <dbReference type="Proteomes" id="UP000068382"/>
    </source>
</evidence>
<dbReference type="Proteomes" id="UP000068382">
    <property type="component" value="Unassembled WGS sequence"/>
</dbReference>
<dbReference type="OrthoDB" id="7707524at2"/>
<organism evidence="2 3">
    <name type="scientific">Tritonibacter horizontis</name>
    <dbReference type="NCBI Taxonomy" id="1768241"/>
    <lineage>
        <taxon>Bacteria</taxon>
        <taxon>Pseudomonadati</taxon>
        <taxon>Pseudomonadota</taxon>
        <taxon>Alphaproteobacteria</taxon>
        <taxon>Rhodobacterales</taxon>
        <taxon>Paracoccaceae</taxon>
        <taxon>Tritonibacter</taxon>
    </lineage>
</organism>
<gene>
    <name evidence="2" type="ORF">TRIHO_08630</name>
</gene>
<evidence type="ECO:0000256" key="1">
    <source>
        <dbReference type="SAM" id="SignalP"/>
    </source>
</evidence>
<comment type="caution">
    <text evidence="2">The sequence shown here is derived from an EMBL/GenBank/DDBJ whole genome shotgun (WGS) entry which is preliminary data.</text>
</comment>
<dbReference type="PATRIC" id="fig|1768241.3.peg.895"/>
<feature type="chain" id="PRO_5007288789" description="Tat pathway signal sequence domain protein" evidence="1">
    <location>
        <begin position="23"/>
        <end position="140"/>
    </location>
</feature>
<evidence type="ECO:0000313" key="2">
    <source>
        <dbReference type="EMBL" id="KUP94267.1"/>
    </source>
</evidence>
<keyword evidence="1" id="KW-0732">Signal</keyword>
<accession>A0A132C2C5</accession>
<dbReference type="RefSeq" id="WP_068240729.1">
    <property type="nucleotide sequence ID" value="NZ_LPUY01000022.1"/>
</dbReference>